<dbReference type="PROSITE" id="PS00652">
    <property type="entry name" value="TNFR_NGFR_1"/>
    <property type="match status" value="2"/>
</dbReference>
<organism evidence="5 6">
    <name type="scientific">Lingula anatina</name>
    <name type="common">Brachiopod</name>
    <name type="synonym">Lingula unguis</name>
    <dbReference type="NCBI Taxonomy" id="7574"/>
    <lineage>
        <taxon>Eukaryota</taxon>
        <taxon>Metazoa</taxon>
        <taxon>Spiralia</taxon>
        <taxon>Lophotrochozoa</taxon>
        <taxon>Brachiopoda</taxon>
        <taxon>Linguliformea</taxon>
        <taxon>Lingulata</taxon>
        <taxon>Lingulida</taxon>
        <taxon>Linguloidea</taxon>
        <taxon>Lingulidae</taxon>
        <taxon>Lingula</taxon>
    </lineage>
</organism>
<dbReference type="GO" id="GO:0007266">
    <property type="term" value="P:Rho protein signal transduction"/>
    <property type="evidence" value="ECO:0007669"/>
    <property type="project" value="TreeGrafter"/>
</dbReference>
<feature type="disulfide bond" evidence="1">
    <location>
        <begin position="50"/>
        <end position="68"/>
    </location>
</feature>
<dbReference type="GO" id="GO:0048406">
    <property type="term" value="F:nerve growth factor binding"/>
    <property type="evidence" value="ECO:0007669"/>
    <property type="project" value="TreeGrafter"/>
</dbReference>
<feature type="disulfide bond" evidence="1">
    <location>
        <begin position="47"/>
        <end position="60"/>
    </location>
</feature>
<evidence type="ECO:0000259" key="4">
    <source>
        <dbReference type="PROSITE" id="PS50050"/>
    </source>
</evidence>
<feature type="disulfide bond" evidence="1">
    <location>
        <begin position="90"/>
        <end position="103"/>
    </location>
</feature>
<dbReference type="GO" id="GO:0015026">
    <property type="term" value="F:coreceptor activity"/>
    <property type="evidence" value="ECO:0007669"/>
    <property type="project" value="TreeGrafter"/>
</dbReference>
<evidence type="ECO:0000256" key="1">
    <source>
        <dbReference type="PROSITE-ProRule" id="PRU00206"/>
    </source>
</evidence>
<feature type="repeat" description="TNFR-Cys" evidence="1">
    <location>
        <begin position="70"/>
        <end position="111"/>
    </location>
</feature>
<feature type="disulfide bond" evidence="1">
    <location>
        <begin position="93"/>
        <end position="111"/>
    </location>
</feature>
<dbReference type="Pfam" id="PF00020">
    <property type="entry name" value="TNFR_c6"/>
    <property type="match status" value="2"/>
</dbReference>
<evidence type="ECO:0000313" key="5">
    <source>
        <dbReference type="Proteomes" id="UP000085678"/>
    </source>
</evidence>
<dbReference type="GO" id="GO:0009986">
    <property type="term" value="C:cell surface"/>
    <property type="evidence" value="ECO:0007669"/>
    <property type="project" value="TreeGrafter"/>
</dbReference>
<dbReference type="PROSITE" id="PS50050">
    <property type="entry name" value="TNFR_NGFR_2"/>
    <property type="match status" value="2"/>
</dbReference>
<dbReference type="OrthoDB" id="9990004at2759"/>
<dbReference type="InterPro" id="IPR001368">
    <property type="entry name" value="TNFR/NGFR_Cys_rich_reg"/>
</dbReference>
<dbReference type="AlphaFoldDB" id="A0A2R2MPE2"/>
<proteinExistence type="predicted"/>
<keyword evidence="2" id="KW-0812">Transmembrane</keyword>
<dbReference type="InParanoid" id="A0A2R2MPE2"/>
<name>A0A2R2MPE2_LINAN</name>
<dbReference type="GO" id="GO:0005886">
    <property type="term" value="C:plasma membrane"/>
    <property type="evidence" value="ECO:0007669"/>
    <property type="project" value="TreeGrafter"/>
</dbReference>
<feature type="domain" description="TNFR-Cys" evidence="4">
    <location>
        <begin position="70"/>
        <end position="111"/>
    </location>
</feature>
<dbReference type="KEGG" id="lak:106165820"/>
<evidence type="ECO:0000256" key="2">
    <source>
        <dbReference type="SAM" id="Phobius"/>
    </source>
</evidence>
<comment type="caution">
    <text evidence="1">Lacks conserved residue(s) required for the propagation of feature annotation.</text>
</comment>
<dbReference type="STRING" id="7574.A0A2R2MPE2"/>
<dbReference type="InterPro" id="IPR052302">
    <property type="entry name" value="Neurotrophin_rcpt-DD"/>
</dbReference>
<feature type="transmembrane region" description="Helical" evidence="2">
    <location>
        <begin position="204"/>
        <end position="222"/>
    </location>
</feature>
<dbReference type="RefSeq" id="XP_023932105.1">
    <property type="nucleotide sequence ID" value="XM_024076337.1"/>
</dbReference>
<feature type="repeat" description="TNFR-Cys" evidence="1">
    <location>
        <begin position="26"/>
        <end position="68"/>
    </location>
</feature>
<keyword evidence="2" id="KW-1133">Transmembrane helix</keyword>
<reference evidence="6" key="1">
    <citation type="submission" date="2025-08" db="UniProtKB">
        <authorList>
            <consortium name="RefSeq"/>
        </authorList>
    </citation>
    <scope>IDENTIFICATION</scope>
    <source>
        <tissue evidence="6">Gonads</tissue>
    </source>
</reference>
<dbReference type="PANTHER" id="PTHR46605:SF2">
    <property type="entry name" value="TNFR-CYS DOMAIN-CONTAINING PROTEIN"/>
    <property type="match status" value="1"/>
</dbReference>
<dbReference type="Proteomes" id="UP000085678">
    <property type="component" value="Unplaced"/>
</dbReference>
<protein>
    <submittedName>
        <fullName evidence="6">Tumor necrosis factor receptor superfamily member EDAR-like isoform X1</fullName>
    </submittedName>
</protein>
<dbReference type="PANTHER" id="PTHR46605">
    <property type="entry name" value="TUMOR NECROSIS FACTOR RECEPTOR"/>
    <property type="match status" value="1"/>
</dbReference>
<dbReference type="Gene3D" id="2.10.50.10">
    <property type="entry name" value="Tumor Necrosis Factor Receptor, subunit A, domain 2"/>
    <property type="match status" value="2"/>
</dbReference>
<feature type="domain" description="TNFR-Cys" evidence="4">
    <location>
        <begin position="26"/>
        <end position="68"/>
    </location>
</feature>
<evidence type="ECO:0000313" key="6">
    <source>
        <dbReference type="RefSeq" id="XP_023932105.1"/>
    </source>
</evidence>
<evidence type="ECO:0000256" key="3">
    <source>
        <dbReference type="SAM" id="SignalP"/>
    </source>
</evidence>
<dbReference type="GO" id="GO:0005035">
    <property type="term" value="F:death receptor activity"/>
    <property type="evidence" value="ECO:0007669"/>
    <property type="project" value="TreeGrafter"/>
</dbReference>
<dbReference type="SMART" id="SM00208">
    <property type="entry name" value="TNFR"/>
    <property type="match status" value="2"/>
</dbReference>
<keyword evidence="3" id="KW-0732">Signal</keyword>
<gene>
    <name evidence="6" type="primary">LOC106165820</name>
</gene>
<sequence>MDGYLDFICTLLVVVQVCVALISQPVCDEFIEFKQSVGENAWKCVPCTRCAPGNGTLVECSGFNDTVCTPCEDGKTFSYDYVDSRDCLPCSACYENSVILKPCDVYHDVECGSCKKGYYFSAELGICVRNSSIRHTAVKTVVKAFIRQPKSQVSGFINETSKPKSESSGLISNAVIDKPEAKDVKVNERAPHVVTIDSPNRIEIVTLIMVCLYPIMLFVLTIKNKLSKKETLNFATCIA</sequence>
<accession>A0A2R2MPE2</accession>
<keyword evidence="1" id="KW-1015">Disulfide bond</keyword>
<keyword evidence="5" id="KW-1185">Reference proteome</keyword>
<feature type="chain" id="PRO_5015164784" evidence="3">
    <location>
        <begin position="21"/>
        <end position="239"/>
    </location>
</feature>
<keyword evidence="2" id="KW-0472">Membrane</keyword>
<dbReference type="SUPFAM" id="SSF57586">
    <property type="entry name" value="TNF receptor-like"/>
    <property type="match status" value="1"/>
</dbReference>
<dbReference type="GeneID" id="106165820"/>
<feature type="signal peptide" evidence="3">
    <location>
        <begin position="1"/>
        <end position="20"/>
    </location>
</feature>